<name>A0A4Y7U3A4_9FLAO</name>
<organism evidence="1 2">
    <name type="scientific">Flavobacterium circumlabens</name>
    <dbReference type="NCBI Taxonomy" id="2133765"/>
    <lineage>
        <taxon>Bacteria</taxon>
        <taxon>Pseudomonadati</taxon>
        <taxon>Bacteroidota</taxon>
        <taxon>Flavobacteriia</taxon>
        <taxon>Flavobacteriales</taxon>
        <taxon>Flavobacteriaceae</taxon>
        <taxon>Flavobacterium</taxon>
    </lineage>
</organism>
<dbReference type="Proteomes" id="UP000298340">
    <property type="component" value="Unassembled WGS sequence"/>
</dbReference>
<comment type="caution">
    <text evidence="1">The sequence shown here is derived from an EMBL/GenBank/DDBJ whole genome shotgun (WGS) entry which is preliminary data.</text>
</comment>
<feature type="non-terminal residue" evidence="1">
    <location>
        <position position="1"/>
    </location>
</feature>
<feature type="non-terminal residue" evidence="1">
    <location>
        <position position="107"/>
    </location>
</feature>
<accession>A0A4Y7U3A4</accession>
<dbReference type="AlphaFoldDB" id="A0A4Y7U3A4"/>
<proteinExistence type="predicted"/>
<reference evidence="1 2" key="1">
    <citation type="journal article" date="2018" name="Syst. Appl. Microbiol.">
        <title>Flavobacterium circumlabens sp. nov. and Flavobacterium cupreum sp. nov., two psychrotrophic species isolated from Antarctic environmental samples.</title>
        <authorList>
            <person name="Kralova S."/>
            <person name="Busse H.J."/>
            <person name="Svec P."/>
            <person name="Maslanova I."/>
            <person name="Stankova E."/>
            <person name="Bartak M."/>
            <person name="Sedlacek I."/>
        </authorList>
    </citation>
    <scope>NUCLEOTIDE SEQUENCE [LARGE SCALE GENOMIC DNA]</scope>
    <source>
        <strain evidence="1 2">CCM 8828</strain>
    </source>
</reference>
<dbReference type="Gene3D" id="3.10.20.310">
    <property type="entry name" value="membrane protein fhac"/>
    <property type="match status" value="1"/>
</dbReference>
<protein>
    <submittedName>
        <fullName evidence="1">Patatin</fullName>
    </submittedName>
</protein>
<gene>
    <name evidence="1" type="ORF">D0809_29115</name>
</gene>
<sequence length="107" mass="12320">EKIKSLTDEDHFYKKPKLKISTDTIGIKKINSDPLDNYTREYIRGKLRFKPGSTITYEDLKTGINNLNATQNFSTISYCLQPDGQQDNLDLVLRENPTQTFLKLGLH</sequence>
<dbReference type="EMBL" id="QWDN01000973">
    <property type="protein sequence ID" value="TEB40731.1"/>
    <property type="molecule type" value="Genomic_DNA"/>
</dbReference>
<evidence type="ECO:0000313" key="1">
    <source>
        <dbReference type="EMBL" id="TEB40731.1"/>
    </source>
</evidence>
<evidence type="ECO:0000313" key="2">
    <source>
        <dbReference type="Proteomes" id="UP000298340"/>
    </source>
</evidence>